<evidence type="ECO:0000313" key="2">
    <source>
        <dbReference type="Proteomes" id="UP000007060"/>
    </source>
</evidence>
<comment type="caution">
    <text evidence="1">The sequence shown here is derived from an EMBL/GenBank/DDBJ whole genome shotgun (WGS) entry which is preliminary data.</text>
</comment>
<proteinExistence type="predicted"/>
<dbReference type="Proteomes" id="UP000007060">
    <property type="component" value="Unassembled WGS sequence"/>
</dbReference>
<organism evidence="1 2">
    <name type="scientific">Saccharomyces cerevisiae (strain YJM789)</name>
    <name type="common">Baker's yeast</name>
    <dbReference type="NCBI Taxonomy" id="307796"/>
    <lineage>
        <taxon>Eukaryota</taxon>
        <taxon>Fungi</taxon>
        <taxon>Dikarya</taxon>
        <taxon>Ascomycota</taxon>
        <taxon>Saccharomycotina</taxon>
        <taxon>Saccharomycetes</taxon>
        <taxon>Saccharomycetales</taxon>
        <taxon>Saccharomycetaceae</taxon>
        <taxon>Saccharomyces</taxon>
    </lineage>
</organism>
<dbReference type="HOGENOM" id="CLU_3392525_0_0_1"/>
<protein>
    <submittedName>
        <fullName evidence="1">Conserved protein</fullName>
    </submittedName>
</protein>
<dbReference type="AlphaFoldDB" id="A6ZWA1"/>
<name>A6ZWA1_YEAS7</name>
<evidence type="ECO:0000313" key="1">
    <source>
        <dbReference type="EMBL" id="EDN60993.1"/>
    </source>
</evidence>
<dbReference type="EMBL" id="AAFW02000135">
    <property type="protein sequence ID" value="EDN60993.1"/>
    <property type="molecule type" value="Genomic_DNA"/>
</dbReference>
<gene>
    <name evidence="1" type="ORF">SCY_5578</name>
</gene>
<reference evidence="1 2" key="1">
    <citation type="journal article" date="2007" name="Proc. Natl. Acad. Sci. U.S.A.">
        <title>Genome sequencing and comparative analysis of Saccharomyces cerevisiae strain YJM789.</title>
        <authorList>
            <person name="Wei W."/>
            <person name="McCusker J.H."/>
            <person name="Hyman R.W."/>
            <person name="Jones T."/>
            <person name="Ning Y."/>
            <person name="Cao Z."/>
            <person name="Gu Z."/>
            <person name="Bruno D."/>
            <person name="Miranda M."/>
            <person name="Nguyen M."/>
            <person name="Wilhelmy J."/>
            <person name="Komp C."/>
            <person name="Tamse R."/>
            <person name="Wang X."/>
            <person name="Jia P."/>
            <person name="Luedi P."/>
            <person name="Oefner P.J."/>
            <person name="David L."/>
            <person name="Dietrich F.S."/>
            <person name="Li Y."/>
            <person name="Davis R.W."/>
            <person name="Steinmetz L.M."/>
        </authorList>
    </citation>
    <scope>NUCLEOTIDE SEQUENCE [LARGE SCALE GENOMIC DNA]</scope>
    <source>
        <strain evidence="1 2">YJM789</strain>
    </source>
</reference>
<accession>A6ZWA1</accession>
<sequence>MMVHLTLKSHLIKEELLWHALSPSYSCRYHGR</sequence>